<reference evidence="1 2" key="1">
    <citation type="submission" date="2024-02" db="EMBL/GenBank/DDBJ databases">
        <title>A draft genome for the cacao thread blight pathogen Marasmius crinis-equi.</title>
        <authorList>
            <person name="Cohen S.P."/>
            <person name="Baruah I.K."/>
            <person name="Amoako-Attah I."/>
            <person name="Bukari Y."/>
            <person name="Meinhardt L.W."/>
            <person name="Bailey B.A."/>
        </authorList>
    </citation>
    <scope>NUCLEOTIDE SEQUENCE [LARGE SCALE GENOMIC DNA]</scope>
    <source>
        <strain evidence="1 2">GH-76</strain>
    </source>
</reference>
<keyword evidence="2" id="KW-1185">Reference proteome</keyword>
<dbReference type="Proteomes" id="UP001465976">
    <property type="component" value="Unassembled WGS sequence"/>
</dbReference>
<sequence length="156" mass="17341">MSTLSASLRTFLRNTPEAHRRCFMMVYPNPRFWLGLKGPAPNEMSYLISFGRGKDEMIASGSKSWDIRYSKHYSYHRSLQDELAFSRWSSVLAASGKNLKLRETLIEVLNMFPEYDLTTENGLGLAASDIEEALKSASGGIVEAQALTLGSKVALA</sequence>
<comment type="caution">
    <text evidence="1">The sequence shown here is derived from an EMBL/GenBank/DDBJ whole genome shotgun (WGS) entry which is preliminary data.</text>
</comment>
<accession>A0ABR3FSF1</accession>
<dbReference type="EMBL" id="JBAHYK010000112">
    <property type="protein sequence ID" value="KAL0578237.1"/>
    <property type="molecule type" value="Genomic_DNA"/>
</dbReference>
<proteinExistence type="predicted"/>
<evidence type="ECO:0000313" key="2">
    <source>
        <dbReference type="Proteomes" id="UP001465976"/>
    </source>
</evidence>
<name>A0ABR3FSF1_9AGAR</name>
<organism evidence="1 2">
    <name type="scientific">Marasmius crinis-equi</name>
    <dbReference type="NCBI Taxonomy" id="585013"/>
    <lineage>
        <taxon>Eukaryota</taxon>
        <taxon>Fungi</taxon>
        <taxon>Dikarya</taxon>
        <taxon>Basidiomycota</taxon>
        <taxon>Agaricomycotina</taxon>
        <taxon>Agaricomycetes</taxon>
        <taxon>Agaricomycetidae</taxon>
        <taxon>Agaricales</taxon>
        <taxon>Marasmiineae</taxon>
        <taxon>Marasmiaceae</taxon>
        <taxon>Marasmius</taxon>
    </lineage>
</organism>
<evidence type="ECO:0000313" key="1">
    <source>
        <dbReference type="EMBL" id="KAL0578237.1"/>
    </source>
</evidence>
<protein>
    <submittedName>
        <fullName evidence="1">Uncharacterized protein</fullName>
    </submittedName>
</protein>
<gene>
    <name evidence="1" type="ORF">V5O48_003774</name>
</gene>